<accession>A0A914US45</accession>
<dbReference type="InterPro" id="IPR037939">
    <property type="entry name" value="CRADD"/>
</dbReference>
<evidence type="ECO:0000313" key="2">
    <source>
        <dbReference type="Proteomes" id="UP000887566"/>
    </source>
</evidence>
<organism evidence="2 3">
    <name type="scientific">Plectus sambesii</name>
    <dbReference type="NCBI Taxonomy" id="2011161"/>
    <lineage>
        <taxon>Eukaryota</taxon>
        <taxon>Metazoa</taxon>
        <taxon>Ecdysozoa</taxon>
        <taxon>Nematoda</taxon>
        <taxon>Chromadorea</taxon>
        <taxon>Plectida</taxon>
        <taxon>Plectina</taxon>
        <taxon>Plectoidea</taxon>
        <taxon>Plectidae</taxon>
        <taxon>Plectus</taxon>
    </lineage>
</organism>
<keyword evidence="2" id="KW-1185">Reference proteome</keyword>
<dbReference type="Gene3D" id="1.10.533.10">
    <property type="entry name" value="Death Domain, Fas"/>
    <property type="match status" value="2"/>
</dbReference>
<proteinExistence type="predicted"/>
<dbReference type="SUPFAM" id="SSF47986">
    <property type="entry name" value="DEATH domain"/>
    <property type="match status" value="2"/>
</dbReference>
<dbReference type="Proteomes" id="UP000887566">
    <property type="component" value="Unplaced"/>
</dbReference>
<dbReference type="CDD" id="cd01671">
    <property type="entry name" value="CARD"/>
    <property type="match status" value="2"/>
</dbReference>
<dbReference type="InterPro" id="IPR001315">
    <property type="entry name" value="CARD"/>
</dbReference>
<dbReference type="GO" id="GO:0002020">
    <property type="term" value="F:protease binding"/>
    <property type="evidence" value="ECO:0007669"/>
    <property type="project" value="InterPro"/>
</dbReference>
<dbReference type="InterPro" id="IPR011029">
    <property type="entry name" value="DEATH-like_dom_sf"/>
</dbReference>
<dbReference type="PANTHER" id="PTHR15034">
    <property type="entry name" value="DEATH DOMAIN-CONTAINING PROTEIN CRADD"/>
    <property type="match status" value="1"/>
</dbReference>
<dbReference type="SMART" id="SM00114">
    <property type="entry name" value="CARD"/>
    <property type="match status" value="1"/>
</dbReference>
<dbReference type="Pfam" id="PF00619">
    <property type="entry name" value="CARD"/>
    <property type="match status" value="1"/>
</dbReference>
<dbReference type="GO" id="GO:0042981">
    <property type="term" value="P:regulation of apoptotic process"/>
    <property type="evidence" value="ECO:0007669"/>
    <property type="project" value="InterPro"/>
</dbReference>
<evidence type="ECO:0000313" key="3">
    <source>
        <dbReference type="WBParaSite" id="PSAMB.scaffold1215size34206.g11737.t1"/>
    </source>
</evidence>
<protein>
    <submittedName>
        <fullName evidence="3">CARD domain-containing protein</fullName>
    </submittedName>
</protein>
<reference evidence="3" key="1">
    <citation type="submission" date="2022-11" db="UniProtKB">
        <authorList>
            <consortium name="WormBaseParasite"/>
        </authorList>
    </citation>
    <scope>IDENTIFICATION</scope>
</reference>
<evidence type="ECO:0000259" key="1">
    <source>
        <dbReference type="PROSITE" id="PS50209"/>
    </source>
</evidence>
<feature type="domain" description="CARD" evidence="1">
    <location>
        <begin position="1"/>
        <end position="90"/>
    </location>
</feature>
<dbReference type="GO" id="GO:0070513">
    <property type="term" value="F:death domain binding"/>
    <property type="evidence" value="ECO:0007669"/>
    <property type="project" value="InterPro"/>
</dbReference>
<sequence length="228" mass="25391">MKEEHLDLLDTHRFELVAKMDPDDMVDFLISAKVLTQRQAKDITSKPDTKTKNRALLDQLRESGENAFEALVEALTKTDRHALAKLLSVEDPIAPSLVKIDSDRDGAASGSGSDVGKKPFFTNEAAALNKLQNMNTTQLKDALNRQLFEICRSLMAQELCSYLVAYGTMTDYNRQVILTASRTQYEQNQELCSYLNKKDKSEILHFVDGLLATGQGNIACLIAGFKSQ</sequence>
<name>A0A914US45_9BILA</name>
<dbReference type="PROSITE" id="PS50209">
    <property type="entry name" value="CARD"/>
    <property type="match status" value="1"/>
</dbReference>
<dbReference type="WBParaSite" id="PSAMB.scaffold1215size34206.g11737.t1">
    <property type="protein sequence ID" value="PSAMB.scaffold1215size34206.g11737.t1"/>
    <property type="gene ID" value="PSAMB.scaffold1215size34206.g11737"/>
</dbReference>
<dbReference type="AlphaFoldDB" id="A0A914US45"/>
<dbReference type="PANTHER" id="PTHR15034:SF5">
    <property type="entry name" value="DEATH DOMAIN-CONTAINING PROTEIN CRADD"/>
    <property type="match status" value="1"/>
</dbReference>